<protein>
    <recommendedName>
        <fullName evidence="1">DUF7025 domain-containing protein</fullName>
    </recommendedName>
</protein>
<keyword evidence="3" id="KW-1185">Reference proteome</keyword>
<gene>
    <name evidence="2" type="ORF">BO78DRAFT_424299</name>
</gene>
<evidence type="ECO:0000259" key="1">
    <source>
        <dbReference type="Pfam" id="PF22942"/>
    </source>
</evidence>
<dbReference type="PANTHER" id="PTHR46411">
    <property type="entry name" value="FAMILY ATPASE, PUTATIVE-RELATED"/>
    <property type="match status" value="1"/>
</dbReference>
<dbReference type="Pfam" id="PF22942">
    <property type="entry name" value="DUF7025"/>
    <property type="match status" value="1"/>
</dbReference>
<dbReference type="Proteomes" id="UP000248423">
    <property type="component" value="Unassembled WGS sequence"/>
</dbReference>
<feature type="domain" description="DUF7025" evidence="1">
    <location>
        <begin position="40"/>
        <end position="139"/>
    </location>
</feature>
<dbReference type="OrthoDB" id="10042665at2759"/>
<dbReference type="STRING" id="1448318.A0A319DSP6"/>
<dbReference type="InterPro" id="IPR054289">
    <property type="entry name" value="DUF7025"/>
</dbReference>
<accession>A0A319DSP6</accession>
<dbReference type="AlphaFoldDB" id="A0A319DSP6"/>
<dbReference type="VEuPathDB" id="FungiDB:BO78DRAFT_424299"/>
<sequence length="366" mass="42919">MFKRRLISSKRLSVIRNICLAEYLSKQLGLYRRLKGGHGEKIAFKDLWMLYDTDDTIYCPSQEDGLEIRNAWTRTCLIDRSSDWLLRDLLDNNGFRQLSKPKPDFDGVKYGTVIEVFVFKPYDGEVDIKSLEAYPLQYLKATSTQPSEANASETTVSHMVYDGLTVGTVREEINGEIMVDFRMAFEEYHESFQDPKPAVPQFTSLTAFWPDIDARQFYEYYSCGDNIWCEPSCISEFYSTYQKRQREQREPKVKILIEESEYEKVYDKEAMELLKDYMEGDDLLQHLPGVVPCYALRNRKWVQLDLSLLEYVKQQDEWNHLVLPNGHREMAQAMVETHAKVSRLSMDNREDTKMEMELVHGKVYSI</sequence>
<evidence type="ECO:0000313" key="2">
    <source>
        <dbReference type="EMBL" id="PYI00642.1"/>
    </source>
</evidence>
<name>A0A319DSP6_ASPSB</name>
<dbReference type="PANTHER" id="PTHR46411:SF2">
    <property type="entry name" value="AAA+ ATPASE DOMAIN-CONTAINING PROTEIN"/>
    <property type="match status" value="1"/>
</dbReference>
<reference evidence="2 3" key="1">
    <citation type="submission" date="2018-02" db="EMBL/GenBank/DDBJ databases">
        <title>The genomes of Aspergillus section Nigri reveals drivers in fungal speciation.</title>
        <authorList>
            <consortium name="DOE Joint Genome Institute"/>
            <person name="Vesth T.C."/>
            <person name="Nybo J."/>
            <person name="Theobald S."/>
            <person name="Brandl J."/>
            <person name="Frisvad J.C."/>
            <person name="Nielsen K.F."/>
            <person name="Lyhne E.K."/>
            <person name="Kogle M.E."/>
            <person name="Kuo A."/>
            <person name="Riley R."/>
            <person name="Clum A."/>
            <person name="Nolan M."/>
            <person name="Lipzen A."/>
            <person name="Salamov A."/>
            <person name="Henrissat B."/>
            <person name="Wiebenga A."/>
            <person name="De vries R.P."/>
            <person name="Grigoriev I.V."/>
            <person name="Mortensen U.H."/>
            <person name="Andersen M.R."/>
            <person name="Baker S.E."/>
        </authorList>
    </citation>
    <scope>NUCLEOTIDE SEQUENCE [LARGE SCALE GENOMIC DNA]</scope>
    <source>
        <strain evidence="2 3">CBS 121057</strain>
    </source>
</reference>
<evidence type="ECO:0000313" key="3">
    <source>
        <dbReference type="Proteomes" id="UP000248423"/>
    </source>
</evidence>
<proteinExistence type="predicted"/>
<dbReference type="EMBL" id="KZ826442">
    <property type="protein sequence ID" value="PYI00642.1"/>
    <property type="molecule type" value="Genomic_DNA"/>
</dbReference>
<organism evidence="2 3">
    <name type="scientific">Aspergillus sclerotiicarbonarius (strain CBS 121057 / IBT 28362)</name>
    <dbReference type="NCBI Taxonomy" id="1448318"/>
    <lineage>
        <taxon>Eukaryota</taxon>
        <taxon>Fungi</taxon>
        <taxon>Dikarya</taxon>
        <taxon>Ascomycota</taxon>
        <taxon>Pezizomycotina</taxon>
        <taxon>Eurotiomycetes</taxon>
        <taxon>Eurotiomycetidae</taxon>
        <taxon>Eurotiales</taxon>
        <taxon>Aspergillaceae</taxon>
        <taxon>Aspergillus</taxon>
        <taxon>Aspergillus subgen. Circumdati</taxon>
    </lineage>
</organism>